<dbReference type="EMBL" id="KL197747">
    <property type="protein sequence ID" value="KDQ51591.1"/>
    <property type="molecule type" value="Genomic_DNA"/>
</dbReference>
<dbReference type="PANTHER" id="PTHR43763:SF17">
    <property type="entry name" value="AMINOPEPTIDASE P, CYTOPLASMIC-RELATED"/>
    <property type="match status" value="1"/>
</dbReference>
<dbReference type="Proteomes" id="UP000027265">
    <property type="component" value="Unassembled WGS sequence"/>
</dbReference>
<dbReference type="OrthoDB" id="9995434at2759"/>
<protein>
    <recommendedName>
        <fullName evidence="1">Creatinase N-terminal domain-containing protein</fullName>
    </recommendedName>
</protein>
<dbReference type="AlphaFoldDB" id="A0A067PMP1"/>
<dbReference type="Pfam" id="PF01321">
    <property type="entry name" value="Creatinase_N"/>
    <property type="match status" value="1"/>
</dbReference>
<feature type="domain" description="Creatinase N-terminal" evidence="1">
    <location>
        <begin position="1"/>
        <end position="134"/>
    </location>
</feature>
<accession>A0A067PMP1</accession>
<dbReference type="InterPro" id="IPR029149">
    <property type="entry name" value="Creatin/AminoP/Spt16_N"/>
</dbReference>
<evidence type="ECO:0000259" key="1">
    <source>
        <dbReference type="Pfam" id="PF01321"/>
    </source>
</evidence>
<name>A0A067PMP1_9AGAM</name>
<gene>
    <name evidence="2" type="ORF">JAAARDRAFT_505632</name>
</gene>
<dbReference type="STRING" id="933084.A0A067PMP1"/>
<evidence type="ECO:0000313" key="2">
    <source>
        <dbReference type="EMBL" id="KDQ51591.1"/>
    </source>
</evidence>
<proteinExistence type="predicted"/>
<keyword evidence="3" id="KW-1185">Reference proteome</keyword>
<sequence length="531" mass="60911">MGREQLDYYVIPSQNAHGVVDPKDSRLEYLSGYGGALSLAIVSKIAAYLFVDRKELLVAQEKVQRGDWFIIPIDADRSPDFWVSWLATRVEEATVGIDPRLIWDDTAVMLRSLLAIKQSHLKTPTQNLIDNIRAQKSGRSSASLSDLPTSLEPSRRLGQVQDWIKKQPPSIVVNAAGRISKERSSGTIFVSPEDISFLMHLEGARHFHAYLYIGLSNCLLFMGEMHEKVDDNLRKHLETMEVEIRPYNDFYMFLRSREWGAGKILISPRTTHIVVLLLTNGDTQWYSLAPSFVDHIRSVEHSVEESVLVWLKYHDSLFKENPLDAHLVGEIITQDATSLLFRNAEQSSVSTGLVETDDNDPSTWTSVRPMLLTWLQYIVASHDACHQVCRLTGQLADDFVEALLKVIVWINTTSHFHWQFRSFSPQDVRTLRRRTRRLLMDSVKISERMPLSLFVDKDTVDHDEPPEPVGGGIFAEMFKGTYEGKPVVMKRFRCFLSPENDRETQASRRMFFRETLVWRQVGFVHTNYNLL</sequence>
<dbReference type="InterPro" id="IPR050422">
    <property type="entry name" value="X-Pro_aminopeptidase_P"/>
</dbReference>
<dbReference type="Pfam" id="PF16189">
    <property type="entry name" value="Creatinase_N_2"/>
    <property type="match status" value="1"/>
</dbReference>
<dbReference type="Gene3D" id="3.40.350.10">
    <property type="entry name" value="Creatinase/prolidase N-terminal domain"/>
    <property type="match status" value="2"/>
</dbReference>
<dbReference type="InterPro" id="IPR000587">
    <property type="entry name" value="Creatinase_N"/>
</dbReference>
<evidence type="ECO:0000313" key="3">
    <source>
        <dbReference type="Proteomes" id="UP000027265"/>
    </source>
</evidence>
<organism evidence="2 3">
    <name type="scientific">Jaapia argillacea MUCL 33604</name>
    <dbReference type="NCBI Taxonomy" id="933084"/>
    <lineage>
        <taxon>Eukaryota</taxon>
        <taxon>Fungi</taxon>
        <taxon>Dikarya</taxon>
        <taxon>Basidiomycota</taxon>
        <taxon>Agaricomycotina</taxon>
        <taxon>Agaricomycetes</taxon>
        <taxon>Agaricomycetidae</taxon>
        <taxon>Jaapiales</taxon>
        <taxon>Jaapiaceae</taxon>
        <taxon>Jaapia</taxon>
    </lineage>
</organism>
<dbReference type="InParanoid" id="A0A067PMP1"/>
<dbReference type="HOGENOM" id="CLU_021982_0_0_1"/>
<reference evidence="3" key="1">
    <citation type="journal article" date="2014" name="Proc. Natl. Acad. Sci. U.S.A.">
        <title>Extensive sampling of basidiomycete genomes demonstrates inadequacy of the white-rot/brown-rot paradigm for wood decay fungi.</title>
        <authorList>
            <person name="Riley R."/>
            <person name="Salamov A.A."/>
            <person name="Brown D.W."/>
            <person name="Nagy L.G."/>
            <person name="Floudas D."/>
            <person name="Held B.W."/>
            <person name="Levasseur A."/>
            <person name="Lombard V."/>
            <person name="Morin E."/>
            <person name="Otillar R."/>
            <person name="Lindquist E.A."/>
            <person name="Sun H."/>
            <person name="LaButti K.M."/>
            <person name="Schmutz J."/>
            <person name="Jabbour D."/>
            <person name="Luo H."/>
            <person name="Baker S.E."/>
            <person name="Pisabarro A.G."/>
            <person name="Walton J.D."/>
            <person name="Blanchette R.A."/>
            <person name="Henrissat B."/>
            <person name="Martin F."/>
            <person name="Cullen D."/>
            <person name="Hibbett D.S."/>
            <person name="Grigoriev I.V."/>
        </authorList>
    </citation>
    <scope>NUCLEOTIDE SEQUENCE [LARGE SCALE GENOMIC DNA]</scope>
    <source>
        <strain evidence="3">MUCL 33604</strain>
    </source>
</reference>
<dbReference type="PANTHER" id="PTHR43763">
    <property type="entry name" value="XAA-PRO AMINOPEPTIDASE 1"/>
    <property type="match status" value="1"/>
</dbReference>